<proteinExistence type="predicted"/>
<reference evidence="4" key="1">
    <citation type="journal article" date="2019" name="Int. J. Syst. Evol. Microbiol.">
        <title>The Global Catalogue of Microorganisms (GCM) 10K type strain sequencing project: providing services to taxonomists for standard genome sequencing and annotation.</title>
        <authorList>
            <consortium name="The Broad Institute Genomics Platform"/>
            <consortium name="The Broad Institute Genome Sequencing Center for Infectious Disease"/>
            <person name="Wu L."/>
            <person name="Ma J."/>
        </authorList>
    </citation>
    <scope>NUCLEOTIDE SEQUENCE [LARGE SCALE GENOMIC DNA]</scope>
    <source>
        <strain evidence="4">JCM 17224</strain>
    </source>
</reference>
<protein>
    <recommendedName>
        <fullName evidence="2">Tetrapyrrole biosynthesis glutamyl-tRNA reductase dimerisation domain-containing protein</fullName>
    </recommendedName>
</protein>
<dbReference type="PANTHER" id="PTHR43013:SF1">
    <property type="entry name" value="GLUTAMYL-TRNA REDUCTASE"/>
    <property type="match status" value="1"/>
</dbReference>
<name>A0ABP7SI83_9BACT</name>
<evidence type="ECO:0000313" key="3">
    <source>
        <dbReference type="EMBL" id="GAA4011889.1"/>
    </source>
</evidence>
<dbReference type="PANTHER" id="PTHR43013">
    <property type="entry name" value="GLUTAMYL-TRNA REDUCTASE"/>
    <property type="match status" value="1"/>
</dbReference>
<organism evidence="3 4">
    <name type="scientific">Hymenobacter fastidiosus</name>
    <dbReference type="NCBI Taxonomy" id="486264"/>
    <lineage>
        <taxon>Bacteria</taxon>
        <taxon>Pseudomonadati</taxon>
        <taxon>Bacteroidota</taxon>
        <taxon>Cytophagia</taxon>
        <taxon>Cytophagales</taxon>
        <taxon>Hymenobacteraceae</taxon>
        <taxon>Hymenobacter</taxon>
    </lineage>
</organism>
<dbReference type="RefSeq" id="WP_345073503.1">
    <property type="nucleotide sequence ID" value="NZ_BAABDJ010000030.1"/>
</dbReference>
<dbReference type="SUPFAM" id="SSF69075">
    <property type="entry name" value="Glutamyl tRNA-reductase dimerization domain"/>
    <property type="match status" value="1"/>
</dbReference>
<dbReference type="InterPro" id="IPR015896">
    <property type="entry name" value="4pyrrol_synth_GluRdtase_dimer"/>
</dbReference>
<evidence type="ECO:0000259" key="2">
    <source>
        <dbReference type="Pfam" id="PF00745"/>
    </source>
</evidence>
<comment type="caution">
    <text evidence="3">The sequence shown here is derived from an EMBL/GenBank/DDBJ whole genome shotgun (WGS) entry which is preliminary data.</text>
</comment>
<feature type="domain" description="Tetrapyrrole biosynthesis glutamyl-tRNA reductase dimerisation" evidence="2">
    <location>
        <begin position="58"/>
        <end position="152"/>
    </location>
</feature>
<accession>A0ABP7SI83</accession>
<dbReference type="EMBL" id="BAABDJ010000030">
    <property type="protein sequence ID" value="GAA4011889.1"/>
    <property type="molecule type" value="Genomic_DNA"/>
</dbReference>
<sequence length="178" mass="19330">MNQLFKAVCLTHQKTPLARSIAPDAETVAGVLLYPPDAIQSQASAALERRLAAVPQGRAIIAESMAGLQDRSEETEVSPTIQKLKNALEQLRQDEMKRFGKKMSPAEAGLLDEITRSLMQKVLRQPVLQLKAACKRGEPGQLVESLTALFDLERQPVPAQVRSARPPASLTPCLAPTA</sequence>
<keyword evidence="4" id="KW-1185">Reference proteome</keyword>
<feature type="region of interest" description="Disordered" evidence="1">
    <location>
        <begin position="158"/>
        <end position="178"/>
    </location>
</feature>
<gene>
    <name evidence="3" type="ORF">GCM10022408_25520</name>
</gene>
<dbReference type="InterPro" id="IPR036453">
    <property type="entry name" value="GluRdtase_dimer_dom_sf"/>
</dbReference>
<dbReference type="Proteomes" id="UP001500567">
    <property type="component" value="Unassembled WGS sequence"/>
</dbReference>
<evidence type="ECO:0000313" key="4">
    <source>
        <dbReference type="Proteomes" id="UP001500567"/>
    </source>
</evidence>
<dbReference type="Pfam" id="PF00745">
    <property type="entry name" value="GlutR_dimer"/>
    <property type="match status" value="1"/>
</dbReference>
<evidence type="ECO:0000256" key="1">
    <source>
        <dbReference type="SAM" id="MobiDB-lite"/>
    </source>
</evidence>